<dbReference type="Gene3D" id="1.10.287.130">
    <property type="match status" value="1"/>
</dbReference>
<dbReference type="InterPro" id="IPR011006">
    <property type="entry name" value="CheY-like_superfamily"/>
</dbReference>
<gene>
    <name evidence="11" type="ORF">CAC42_2646</name>
</gene>
<dbReference type="InterPro" id="IPR004358">
    <property type="entry name" value="Sig_transdc_His_kin-like_C"/>
</dbReference>
<evidence type="ECO:0000259" key="9">
    <source>
        <dbReference type="PROSITE" id="PS50109"/>
    </source>
</evidence>
<feature type="domain" description="Response regulatory" evidence="10">
    <location>
        <begin position="1015"/>
        <end position="1146"/>
    </location>
</feature>
<dbReference type="InterPro" id="IPR058846">
    <property type="entry name" value="PAS-like"/>
</dbReference>
<evidence type="ECO:0000313" key="11">
    <source>
        <dbReference type="EMBL" id="PNS14589.1"/>
    </source>
</evidence>
<dbReference type="Gene3D" id="3.30.565.10">
    <property type="entry name" value="Histidine kinase-like ATPase, C-terminal domain"/>
    <property type="match status" value="1"/>
</dbReference>
<dbReference type="AlphaFoldDB" id="A0A2K1QI83"/>
<dbReference type="InterPro" id="IPR005467">
    <property type="entry name" value="His_kinase_dom"/>
</dbReference>
<dbReference type="Pfam" id="PF02518">
    <property type="entry name" value="HATPase_c"/>
    <property type="match status" value="1"/>
</dbReference>
<dbReference type="InterPro" id="IPR001789">
    <property type="entry name" value="Sig_transdc_resp-reg_receiver"/>
</dbReference>
<dbReference type="InParanoid" id="A0A2K1QI83"/>
<feature type="domain" description="Histidine kinase" evidence="9">
    <location>
        <begin position="700"/>
        <end position="966"/>
    </location>
</feature>
<dbReference type="PANTHER" id="PTHR43047">
    <property type="entry name" value="TWO-COMPONENT HISTIDINE PROTEIN KINASE"/>
    <property type="match status" value="1"/>
</dbReference>
<dbReference type="CDD" id="cd17546">
    <property type="entry name" value="REC_hyHK_CKI1_RcsC-like"/>
    <property type="match status" value="1"/>
</dbReference>
<feature type="modified residue" description="4-aspartylphosphate" evidence="6">
    <location>
        <position position="1075"/>
    </location>
</feature>
<dbReference type="PANTHER" id="PTHR43047:SF72">
    <property type="entry name" value="OSMOSENSING HISTIDINE PROTEIN KINASE SLN1"/>
    <property type="match status" value="1"/>
</dbReference>
<comment type="caution">
    <text evidence="11">The sequence shown here is derived from an EMBL/GenBank/DDBJ whole genome shotgun (WGS) entry which is preliminary data.</text>
</comment>
<evidence type="ECO:0000256" key="6">
    <source>
        <dbReference type="PROSITE-ProRule" id="PRU00169"/>
    </source>
</evidence>
<dbReference type="CDD" id="cd00130">
    <property type="entry name" value="PAS"/>
    <property type="match status" value="1"/>
</dbReference>
<dbReference type="SMART" id="SM00387">
    <property type="entry name" value="HATPase_c"/>
    <property type="match status" value="1"/>
</dbReference>
<feature type="coiled-coil region" evidence="7">
    <location>
        <begin position="514"/>
        <end position="548"/>
    </location>
</feature>
<dbReference type="InterPro" id="IPR036890">
    <property type="entry name" value="HATPase_C_sf"/>
</dbReference>
<dbReference type="InterPro" id="IPR003594">
    <property type="entry name" value="HATPase_dom"/>
</dbReference>
<dbReference type="GO" id="GO:0000155">
    <property type="term" value="F:phosphorelay sensor kinase activity"/>
    <property type="evidence" value="ECO:0007669"/>
    <property type="project" value="InterPro"/>
</dbReference>
<dbReference type="SUPFAM" id="SSF47384">
    <property type="entry name" value="Homodimeric domain of signal transducing histidine kinase"/>
    <property type="match status" value="1"/>
</dbReference>
<evidence type="ECO:0000259" key="10">
    <source>
        <dbReference type="PROSITE" id="PS50110"/>
    </source>
</evidence>
<dbReference type="InterPro" id="IPR000014">
    <property type="entry name" value="PAS"/>
</dbReference>
<dbReference type="Gene3D" id="3.30.450.20">
    <property type="entry name" value="PAS domain"/>
    <property type="match status" value="2"/>
</dbReference>
<evidence type="ECO:0000256" key="4">
    <source>
        <dbReference type="ARBA" id="ARBA00022679"/>
    </source>
</evidence>
<keyword evidence="3 6" id="KW-0597">Phosphoprotein</keyword>
<dbReference type="Pfam" id="PF26131">
    <property type="entry name" value="PAS-like"/>
    <property type="match status" value="1"/>
</dbReference>
<keyword evidence="12" id="KW-1185">Reference proteome</keyword>
<reference evidence="11 12" key="1">
    <citation type="submission" date="2017-06" db="EMBL/GenBank/DDBJ databases">
        <title>Draft genome sequence of a variant of Elsinoe murrayae.</title>
        <authorList>
            <person name="Cheng Q."/>
        </authorList>
    </citation>
    <scope>NUCLEOTIDE SEQUENCE [LARGE SCALE GENOMIC DNA]</scope>
    <source>
        <strain evidence="11 12">CQ-2017a</strain>
    </source>
</reference>
<protein>
    <recommendedName>
        <fullName evidence="2">histidine kinase</fullName>
        <ecNumber evidence="2">2.7.13.3</ecNumber>
    </recommendedName>
</protein>
<comment type="catalytic activity">
    <reaction evidence="1">
        <text>ATP + protein L-histidine = ADP + protein N-phospho-L-histidine.</text>
        <dbReference type="EC" id="2.7.13.3"/>
    </reaction>
</comment>
<evidence type="ECO:0000256" key="3">
    <source>
        <dbReference type="ARBA" id="ARBA00022553"/>
    </source>
</evidence>
<dbReference type="SMART" id="SM00388">
    <property type="entry name" value="HisKA"/>
    <property type="match status" value="1"/>
</dbReference>
<evidence type="ECO:0000313" key="12">
    <source>
        <dbReference type="Proteomes" id="UP000243797"/>
    </source>
</evidence>
<dbReference type="InterPro" id="IPR035965">
    <property type="entry name" value="PAS-like_dom_sf"/>
</dbReference>
<evidence type="ECO:0000256" key="1">
    <source>
        <dbReference type="ARBA" id="ARBA00000085"/>
    </source>
</evidence>
<evidence type="ECO:0000256" key="5">
    <source>
        <dbReference type="ARBA" id="ARBA00022777"/>
    </source>
</evidence>
<dbReference type="Pfam" id="PF00512">
    <property type="entry name" value="HisKA"/>
    <property type="match status" value="1"/>
</dbReference>
<dbReference type="EMBL" id="NKHZ01000085">
    <property type="protein sequence ID" value="PNS14589.1"/>
    <property type="molecule type" value="Genomic_DNA"/>
</dbReference>
<dbReference type="InterPro" id="IPR003661">
    <property type="entry name" value="HisK_dim/P_dom"/>
</dbReference>
<keyword evidence="5 11" id="KW-0418">Kinase</keyword>
<organism evidence="11 12">
    <name type="scientific">Sphaceloma murrayae</name>
    <dbReference type="NCBI Taxonomy" id="2082308"/>
    <lineage>
        <taxon>Eukaryota</taxon>
        <taxon>Fungi</taxon>
        <taxon>Dikarya</taxon>
        <taxon>Ascomycota</taxon>
        <taxon>Pezizomycotina</taxon>
        <taxon>Dothideomycetes</taxon>
        <taxon>Dothideomycetidae</taxon>
        <taxon>Myriangiales</taxon>
        <taxon>Elsinoaceae</taxon>
        <taxon>Sphaceloma</taxon>
    </lineage>
</organism>
<dbReference type="Proteomes" id="UP000243797">
    <property type="component" value="Unassembled WGS sequence"/>
</dbReference>
<dbReference type="Gene3D" id="3.40.50.2300">
    <property type="match status" value="1"/>
</dbReference>
<dbReference type="OrthoDB" id="60033at2759"/>
<dbReference type="PRINTS" id="PR00344">
    <property type="entry name" value="BCTRLSENSOR"/>
</dbReference>
<dbReference type="GO" id="GO:0005886">
    <property type="term" value="C:plasma membrane"/>
    <property type="evidence" value="ECO:0007669"/>
    <property type="project" value="TreeGrafter"/>
</dbReference>
<dbReference type="SUPFAM" id="SSF52172">
    <property type="entry name" value="CheY-like"/>
    <property type="match status" value="1"/>
</dbReference>
<dbReference type="PROSITE" id="PS50110">
    <property type="entry name" value="RESPONSE_REGULATORY"/>
    <property type="match status" value="1"/>
</dbReference>
<dbReference type="SUPFAM" id="SSF55785">
    <property type="entry name" value="PYP-like sensor domain (PAS domain)"/>
    <property type="match status" value="1"/>
</dbReference>
<sequence>MSEEQVLYLTVASPLLQAISIPEQLKAAGRVLEPSLFCMLNARRQRDQFKDFSLIDFLSSDTRPTLVIKPFSPSGPPATSVHLGFINEAALKHHDYLLHILKDTSACEPIDEDTCAFLTFLNTAGLGDDHLFRGLSWLANHRTGGWCIFTGTTARPHSERGVELCPEQEPNAHWHSKGIFNGVGSQTSPFVKWMQTLPWNLTAVGPIETWSQELHQTVSFLLSDPDPCSIFWGPERTIIYNEPCIDVLQGLHPAAMGARASVVYDIFWEDFERMLREVEASRTAINASNITVRLDRSGKMEEACFSPSFTPVFGPGGQIKGVFNRIVEDTGRIVSQRRLAALLKLGERTTSLSNCEEFWQGVYSTVKQHVACLPFAAVYLSADLLAQPMSAESSIKPAPSESSRNLILHGFEGTLDGDSQPPKALHHLNPGEMAGAACGWGQTIIVQASEYLGKCPSSPFAGSCRQVAICPLTISHHYTACIVLGLDDLRPYDDDYKDFVDLFTRQIEDGATSVVLLEQEKIRLERTVEAVNAERQRLSKELEVQIMQAQTADLRFLQFAEKAPVGVSILNRGGDVRYSNKAWLELLNVKEITENESWRQSIHPDDLASVDHQWGLLAAGISMRNFDFRVKRDDWDPNDEATVNYLRACCFVELDESGHMVSATGVTVDMSAHKAHERVVRERLSSALEAKRAQENFMDMVSHEMRNPLNAMLQCAEEMSQLLEPFVGVSQDPIPAERISASLEAINTILYCGYHQKQIIDDVLTISKLDSNLLTLAPSPTNPMQIAEKVLQIFRSELRSSDIRVSLKQTGNEFADDQDVILDPSRVLQILINLVGNSIKFLKGRQQRNLDIEIAVTRSPPTLVEYITSDKKSQQPNDEHTSTRQMENVFVSFSMTDTGPGLSREEKASLFRKFQQASPKTYINYGGSGLGLFISRELSELHGGQIGLTSEVDKGSTFAFYVQGRIDNTSQSSKREGHTLPASNSIPRLREDHPVQHSEHGSSASKHHITGPNLTVLIIEDNLVNQRVLNRQLKRYGFDTLVADHGEAGLALLQRSTWWHAPVPDAIPIDVVLCDLEMPVMDGWTFAKQVRTFEAEKMLTKRAPMVAVTGNARHEQVEIAKGAGFDDVVCKPYSIATLVPLVVGMARPDTTPTSAEGDS</sequence>
<dbReference type="PROSITE" id="PS50109">
    <property type="entry name" value="HIS_KIN"/>
    <property type="match status" value="1"/>
</dbReference>
<feature type="region of interest" description="Disordered" evidence="8">
    <location>
        <begin position="970"/>
        <end position="1008"/>
    </location>
</feature>
<keyword evidence="4" id="KW-0808">Transferase</keyword>
<evidence type="ECO:0000256" key="7">
    <source>
        <dbReference type="SAM" id="Coils"/>
    </source>
</evidence>
<dbReference type="EC" id="2.7.13.3" evidence="2"/>
<dbReference type="GO" id="GO:0009927">
    <property type="term" value="F:histidine phosphotransfer kinase activity"/>
    <property type="evidence" value="ECO:0007669"/>
    <property type="project" value="TreeGrafter"/>
</dbReference>
<dbReference type="SUPFAM" id="SSF55874">
    <property type="entry name" value="ATPase domain of HSP90 chaperone/DNA topoisomerase II/histidine kinase"/>
    <property type="match status" value="1"/>
</dbReference>
<evidence type="ECO:0000256" key="8">
    <source>
        <dbReference type="SAM" id="MobiDB-lite"/>
    </source>
</evidence>
<evidence type="ECO:0000256" key="2">
    <source>
        <dbReference type="ARBA" id="ARBA00012438"/>
    </source>
</evidence>
<feature type="compositionally biased region" description="Basic and acidic residues" evidence="8">
    <location>
        <begin position="988"/>
        <end position="1000"/>
    </location>
</feature>
<proteinExistence type="predicted"/>
<dbReference type="Pfam" id="PF00072">
    <property type="entry name" value="Response_reg"/>
    <property type="match status" value="1"/>
</dbReference>
<dbReference type="SMART" id="SM00448">
    <property type="entry name" value="REC"/>
    <property type="match status" value="1"/>
</dbReference>
<dbReference type="InterPro" id="IPR036097">
    <property type="entry name" value="HisK_dim/P_sf"/>
</dbReference>
<name>A0A2K1QI83_9PEZI</name>
<dbReference type="CDD" id="cd00082">
    <property type="entry name" value="HisKA"/>
    <property type="match status" value="1"/>
</dbReference>
<dbReference type="STRING" id="2082308.A0A2K1QI83"/>
<keyword evidence="7" id="KW-0175">Coiled coil</keyword>
<accession>A0A2K1QI83</accession>